<evidence type="ECO:0000313" key="20">
    <source>
        <dbReference type="Proteomes" id="UP000301737"/>
    </source>
</evidence>
<evidence type="ECO:0000256" key="1">
    <source>
        <dbReference type="ARBA" id="ARBA00004304"/>
    </source>
</evidence>
<evidence type="ECO:0000256" key="2">
    <source>
        <dbReference type="ARBA" id="ARBA00004358"/>
    </source>
</evidence>
<keyword evidence="14" id="KW-0968">Cytoplasmic vesicle</keyword>
<dbReference type="EMBL" id="BIMX01000003">
    <property type="protein sequence ID" value="GCE98050.1"/>
    <property type="molecule type" value="Genomic_DNA"/>
</dbReference>
<evidence type="ECO:0000256" key="5">
    <source>
        <dbReference type="ARBA" id="ARBA00013776"/>
    </source>
</evidence>
<keyword evidence="20" id="KW-1185">Reference proteome</keyword>
<keyword evidence="6 16" id="KW-0812">Transmembrane</keyword>
<evidence type="ECO:0000256" key="6">
    <source>
        <dbReference type="ARBA" id="ARBA00022692"/>
    </source>
</evidence>
<dbReference type="Pfam" id="PF09451">
    <property type="entry name" value="ATG27"/>
    <property type="match status" value="1"/>
</dbReference>
<reference evidence="19 20" key="1">
    <citation type="submission" date="2019-01" db="EMBL/GenBank/DDBJ databases">
        <title>Draft Genome Sequencing of Zygosaccharomyces mellis Ca-7.</title>
        <authorList>
            <person name="Shiwa Y."/>
            <person name="Kanesaki Y."/>
            <person name="Ishige T."/>
            <person name="Mura K."/>
            <person name="Hori T."/>
            <person name="Tamura T."/>
        </authorList>
    </citation>
    <scope>NUCLEOTIDE SEQUENCE [LARGE SCALE GENOMIC DNA]</scope>
    <source>
        <strain evidence="19 20">Ca-7</strain>
    </source>
</reference>
<dbReference type="GO" id="GO:0031966">
    <property type="term" value="C:mitochondrial membrane"/>
    <property type="evidence" value="ECO:0007669"/>
    <property type="project" value="UniProtKB-SubCell"/>
</dbReference>
<evidence type="ECO:0000256" key="14">
    <source>
        <dbReference type="ARBA" id="ARBA00023329"/>
    </source>
</evidence>
<evidence type="ECO:0000256" key="8">
    <source>
        <dbReference type="ARBA" id="ARBA00022989"/>
    </source>
</evidence>
<evidence type="ECO:0000256" key="11">
    <source>
        <dbReference type="ARBA" id="ARBA00023128"/>
    </source>
</evidence>
<comment type="similarity">
    <text evidence="4">Belongs to the ATG27 family.</text>
</comment>
<keyword evidence="7 17" id="KW-0732">Signal</keyword>
<evidence type="ECO:0000256" key="12">
    <source>
        <dbReference type="ARBA" id="ARBA00023136"/>
    </source>
</evidence>
<dbReference type="InterPro" id="IPR044865">
    <property type="entry name" value="MRH_dom"/>
</dbReference>
<organism evidence="19 20">
    <name type="scientific">Zygosaccharomyces mellis</name>
    <dbReference type="NCBI Taxonomy" id="42258"/>
    <lineage>
        <taxon>Eukaryota</taxon>
        <taxon>Fungi</taxon>
        <taxon>Dikarya</taxon>
        <taxon>Ascomycota</taxon>
        <taxon>Saccharomycotina</taxon>
        <taxon>Saccharomycetes</taxon>
        <taxon>Saccharomycetales</taxon>
        <taxon>Saccharomycetaceae</taxon>
        <taxon>Zygosaccharomyces</taxon>
    </lineage>
</organism>
<dbReference type="GO" id="GO:0000139">
    <property type="term" value="C:Golgi membrane"/>
    <property type="evidence" value="ECO:0007669"/>
    <property type="project" value="UniProtKB-SubCell"/>
</dbReference>
<dbReference type="InterPro" id="IPR018939">
    <property type="entry name" value="Autophagy-rel_prot_27"/>
</dbReference>
<sequence>MLMKFTSTILLSLLFARYTDAIKCNSDDVLKRYQISKNPLSSGLQRDTPPSKTDEQWYIGVCEEDGFDKISPDCNSKDILCGTTHVKLPGKDPILTQVIDFTQNVKHSTEQQKDGFTLKLTGAEWGSGQYDALIEFKCSDDKDTDEMFFDRWQGSEVKLSVLGPSGCLKKDDNDGGHGGSGGDNDNNNGSKKPNKSSGSSWFTWLFLYAILFTLIYLSIISYANTRGGSFQDFKEEFLDRLKQLITSLPQFVKEIASRLFGSSSSPRGGYSAV</sequence>
<keyword evidence="9" id="KW-0072">Autophagy</keyword>
<evidence type="ECO:0000256" key="7">
    <source>
        <dbReference type="ARBA" id="ARBA00022729"/>
    </source>
</evidence>
<proteinExistence type="inferred from homology"/>
<feature type="chain" id="PRO_5020750550" description="Autophagy-related protein 27" evidence="17">
    <location>
        <begin position="22"/>
        <end position="273"/>
    </location>
</feature>
<accession>A0A4C2E1G2</accession>
<evidence type="ECO:0000256" key="3">
    <source>
        <dbReference type="ARBA" id="ARBA00004614"/>
    </source>
</evidence>
<feature type="signal peptide" evidence="17">
    <location>
        <begin position="1"/>
        <end position="21"/>
    </location>
</feature>
<feature type="domain" description="MRH" evidence="18">
    <location>
        <begin position="22"/>
        <end position="169"/>
    </location>
</feature>
<keyword evidence="10" id="KW-0333">Golgi apparatus</keyword>
<evidence type="ECO:0000256" key="9">
    <source>
        <dbReference type="ARBA" id="ARBA00023006"/>
    </source>
</evidence>
<feature type="compositionally biased region" description="Low complexity" evidence="15">
    <location>
        <begin position="183"/>
        <end position="197"/>
    </location>
</feature>
<evidence type="ECO:0000256" key="10">
    <source>
        <dbReference type="ARBA" id="ARBA00023034"/>
    </source>
</evidence>
<dbReference type="GO" id="GO:0006914">
    <property type="term" value="P:autophagy"/>
    <property type="evidence" value="ECO:0007669"/>
    <property type="project" value="UniProtKB-KW"/>
</dbReference>
<evidence type="ECO:0000256" key="15">
    <source>
        <dbReference type="SAM" id="MobiDB-lite"/>
    </source>
</evidence>
<gene>
    <name evidence="19" type="primary">ATG27</name>
    <name evidence="19" type="ORF">ZYGM_004696</name>
</gene>
<keyword evidence="12 16" id="KW-0472">Membrane</keyword>
<comment type="subcellular location">
    <subcellularLocation>
        <location evidence="2">Cytoplasmic vesicle membrane</location>
        <topology evidence="2">Single-pass type I membrane protein</topology>
    </subcellularLocation>
    <subcellularLocation>
        <location evidence="3">Golgi apparatus membrane</location>
        <topology evidence="3">Single-pass type I membrane protein</topology>
    </subcellularLocation>
    <subcellularLocation>
        <location evidence="1">Mitochondrion membrane</location>
        <topology evidence="1">Single-pass membrane protein</topology>
    </subcellularLocation>
</comment>
<evidence type="ECO:0000313" key="19">
    <source>
        <dbReference type="EMBL" id="GCE98050.1"/>
    </source>
</evidence>
<evidence type="ECO:0000256" key="4">
    <source>
        <dbReference type="ARBA" id="ARBA00005363"/>
    </source>
</evidence>
<evidence type="ECO:0000256" key="17">
    <source>
        <dbReference type="SAM" id="SignalP"/>
    </source>
</evidence>
<dbReference type="AlphaFoldDB" id="A0A4C2E1G2"/>
<evidence type="ECO:0000259" key="18">
    <source>
        <dbReference type="PROSITE" id="PS51914"/>
    </source>
</evidence>
<evidence type="ECO:0000256" key="16">
    <source>
        <dbReference type="SAM" id="Phobius"/>
    </source>
</evidence>
<dbReference type="Proteomes" id="UP000301737">
    <property type="component" value="Unassembled WGS sequence"/>
</dbReference>
<comment type="caution">
    <text evidence="19">The sequence shown here is derived from an EMBL/GenBank/DDBJ whole genome shotgun (WGS) entry which is preliminary data.</text>
</comment>
<dbReference type="PROSITE" id="PS51914">
    <property type="entry name" value="MRH"/>
    <property type="match status" value="1"/>
</dbReference>
<keyword evidence="11" id="KW-0496">Mitochondrion</keyword>
<keyword evidence="8 16" id="KW-1133">Transmembrane helix</keyword>
<protein>
    <recommendedName>
        <fullName evidence="5">Autophagy-related protein 27</fullName>
    </recommendedName>
</protein>
<keyword evidence="13" id="KW-1015">Disulfide bond</keyword>
<evidence type="ECO:0000256" key="13">
    <source>
        <dbReference type="ARBA" id="ARBA00023157"/>
    </source>
</evidence>
<name>A0A4C2E1G2_9SACH</name>
<feature type="transmembrane region" description="Helical" evidence="16">
    <location>
        <begin position="201"/>
        <end position="223"/>
    </location>
</feature>
<dbReference type="OrthoDB" id="29460at2759"/>
<feature type="region of interest" description="Disordered" evidence="15">
    <location>
        <begin position="170"/>
        <end position="197"/>
    </location>
</feature>
<dbReference type="GO" id="GO:0030659">
    <property type="term" value="C:cytoplasmic vesicle membrane"/>
    <property type="evidence" value="ECO:0007669"/>
    <property type="project" value="UniProtKB-SubCell"/>
</dbReference>